<keyword evidence="1" id="KW-0812">Transmembrane</keyword>
<dbReference type="PANTHER" id="PTHR46154:SF1">
    <property type="entry name" value="ACTIVE TRANSPORTER, PUTATIVE (AFU_ORTHOLOGUE AFUA_1G17570)-RELATED"/>
    <property type="match status" value="1"/>
</dbReference>
<dbReference type="EMBL" id="WNWR01000015">
    <property type="protein sequence ID" value="KAE9994038.1"/>
    <property type="molecule type" value="Genomic_DNA"/>
</dbReference>
<dbReference type="PANTHER" id="PTHR46154">
    <property type="match status" value="1"/>
</dbReference>
<organism evidence="2 3">
    <name type="scientific">Venturia inaequalis</name>
    <name type="common">Apple scab fungus</name>
    <dbReference type="NCBI Taxonomy" id="5025"/>
    <lineage>
        <taxon>Eukaryota</taxon>
        <taxon>Fungi</taxon>
        <taxon>Dikarya</taxon>
        <taxon>Ascomycota</taxon>
        <taxon>Pezizomycotina</taxon>
        <taxon>Dothideomycetes</taxon>
        <taxon>Pleosporomycetidae</taxon>
        <taxon>Venturiales</taxon>
        <taxon>Venturiaceae</taxon>
        <taxon>Venturia</taxon>
    </lineage>
</organism>
<dbReference type="GO" id="GO:0015204">
    <property type="term" value="F:urea transmembrane transporter activity"/>
    <property type="evidence" value="ECO:0007669"/>
    <property type="project" value="InterPro"/>
</dbReference>
<dbReference type="AlphaFoldDB" id="A0A8H3VW87"/>
<proteinExistence type="predicted"/>
<evidence type="ECO:0000313" key="2">
    <source>
        <dbReference type="EMBL" id="KAE9994038.1"/>
    </source>
</evidence>
<feature type="transmembrane region" description="Helical" evidence="1">
    <location>
        <begin position="24"/>
        <end position="48"/>
    </location>
</feature>
<reference evidence="2 3" key="1">
    <citation type="submission" date="2019-07" db="EMBL/GenBank/DDBJ databases">
        <title>Venturia inaequalis Genome Resource.</title>
        <authorList>
            <person name="Lichtner F.J."/>
        </authorList>
    </citation>
    <scope>NUCLEOTIDE SEQUENCE [LARGE SCALE GENOMIC DNA]</scope>
    <source>
        <strain evidence="2 3">DMI_063113</strain>
    </source>
</reference>
<dbReference type="Proteomes" id="UP000490939">
    <property type="component" value="Unassembled WGS sequence"/>
</dbReference>
<comment type="caution">
    <text evidence="2">The sequence shown here is derived from an EMBL/GenBank/DDBJ whole genome shotgun (WGS) entry which is preliminary data.</text>
</comment>
<sequence length="93" mass="9988">MSFAVYPRDGPASPTSIEPPLSQAVGYVIVVGIGLVIAFGMVFVTRLLKETVGEDNEKTEMFMTANRSVRTGLTASAVVSGCEHLLVQPWELC</sequence>
<keyword evidence="1" id="KW-1133">Transmembrane helix</keyword>
<dbReference type="GO" id="GO:0005886">
    <property type="term" value="C:plasma membrane"/>
    <property type="evidence" value="ECO:0007669"/>
    <property type="project" value="TreeGrafter"/>
</dbReference>
<protein>
    <submittedName>
        <fullName evidence="2">Uncharacterized protein</fullName>
    </submittedName>
</protein>
<evidence type="ECO:0000313" key="3">
    <source>
        <dbReference type="Proteomes" id="UP000490939"/>
    </source>
</evidence>
<keyword evidence="3" id="KW-1185">Reference proteome</keyword>
<accession>A0A8H3VW87</accession>
<keyword evidence="1" id="KW-0472">Membrane</keyword>
<name>A0A8H3VW87_VENIN</name>
<dbReference type="InterPro" id="IPR031155">
    <property type="entry name" value="DUR"/>
</dbReference>
<evidence type="ECO:0000256" key="1">
    <source>
        <dbReference type="SAM" id="Phobius"/>
    </source>
</evidence>
<gene>
    <name evidence="2" type="ORF">EG327_001771</name>
</gene>